<gene>
    <name evidence="6" type="primary">LOC108562673</name>
</gene>
<evidence type="ECO:0000256" key="1">
    <source>
        <dbReference type="ARBA" id="ARBA00004496"/>
    </source>
</evidence>
<dbReference type="GeneID" id="108562673"/>
<evidence type="ECO:0000313" key="5">
    <source>
        <dbReference type="Proteomes" id="UP000695000"/>
    </source>
</evidence>
<protein>
    <submittedName>
        <fullName evidence="6">HSPB1-associated protein 1</fullName>
    </submittedName>
</protein>
<evidence type="ECO:0000259" key="4">
    <source>
        <dbReference type="PROSITE" id="PS51184"/>
    </source>
</evidence>
<keyword evidence="5" id="KW-1185">Reference proteome</keyword>
<dbReference type="RefSeq" id="XP_017776580.1">
    <property type="nucleotide sequence ID" value="XM_017921091.1"/>
</dbReference>
<evidence type="ECO:0000256" key="2">
    <source>
        <dbReference type="ARBA" id="ARBA00022490"/>
    </source>
</evidence>
<organism evidence="5 6">
    <name type="scientific">Nicrophorus vespilloides</name>
    <name type="common">Boreal carrion beetle</name>
    <dbReference type="NCBI Taxonomy" id="110193"/>
    <lineage>
        <taxon>Eukaryota</taxon>
        <taxon>Metazoa</taxon>
        <taxon>Ecdysozoa</taxon>
        <taxon>Arthropoda</taxon>
        <taxon>Hexapoda</taxon>
        <taxon>Insecta</taxon>
        <taxon>Pterygota</taxon>
        <taxon>Neoptera</taxon>
        <taxon>Endopterygota</taxon>
        <taxon>Coleoptera</taxon>
        <taxon>Polyphaga</taxon>
        <taxon>Staphyliniformia</taxon>
        <taxon>Silphidae</taxon>
        <taxon>Nicrophorinae</taxon>
        <taxon>Nicrophorus</taxon>
    </lineage>
</organism>
<dbReference type="InterPro" id="IPR003347">
    <property type="entry name" value="JmjC_dom"/>
</dbReference>
<feature type="domain" description="JmjC" evidence="4">
    <location>
        <begin position="81"/>
        <end position="241"/>
    </location>
</feature>
<comment type="function">
    <text evidence="3">May play a role in cellular stress response.</text>
</comment>
<sequence length="369" mass="43302">MNPRGLKTLLENFDQPFVIPNLLDWSILDWDLEQWNAALKGSVLKFRKGKIAHTKDPQWESHTEIVEGTLDDFLKFCNDSHYWYYFDYKYLIEWFLDQKQIRNDINWTKFGFEKFANDSTIWIGTKGAHTPCHIDVYGFNLIAQIFGRKRWLLFPPNEDLLKTRVPYEESSIYSKINFYSPDENNLRGFDSCRELILEPGQVLFVPNGWWHYVENLETAISINTWLPLTSDNEKRMQEAIVQMLMKILASQVTEGDRNILLNPNENIEESVYGCVRNIEAMKNIYRNAIKVPQRIELASELYNKFKDNLVQPAVLSREEFTRLMVKQSRRFAKDKEESSTNSSSDLIDVINAITDCDVIELIKNKMLGK</sequence>
<dbReference type="PROSITE" id="PS51184">
    <property type="entry name" value="JMJC"/>
    <property type="match status" value="1"/>
</dbReference>
<reference evidence="6" key="1">
    <citation type="submission" date="2025-08" db="UniProtKB">
        <authorList>
            <consortium name="RefSeq"/>
        </authorList>
    </citation>
    <scope>IDENTIFICATION</scope>
    <source>
        <tissue evidence="6">Whole Larva</tissue>
    </source>
</reference>
<name>A0ABM1MPT0_NICVS</name>
<proteinExistence type="predicted"/>
<dbReference type="SUPFAM" id="SSF51197">
    <property type="entry name" value="Clavaminate synthase-like"/>
    <property type="match status" value="1"/>
</dbReference>
<dbReference type="PANTHER" id="PTHR12461">
    <property type="entry name" value="HYPOXIA-INDUCIBLE FACTOR 1 ALPHA INHIBITOR-RELATED"/>
    <property type="match status" value="1"/>
</dbReference>
<dbReference type="Gene3D" id="2.60.120.650">
    <property type="entry name" value="Cupin"/>
    <property type="match status" value="1"/>
</dbReference>
<accession>A0ABM1MPT0</accession>
<dbReference type="Pfam" id="PF13621">
    <property type="entry name" value="Cupin_8"/>
    <property type="match status" value="1"/>
</dbReference>
<dbReference type="Proteomes" id="UP000695000">
    <property type="component" value="Unplaced"/>
</dbReference>
<comment type="subcellular location">
    <subcellularLocation>
        <location evidence="1">Cytoplasm</location>
    </subcellularLocation>
</comment>
<evidence type="ECO:0000313" key="6">
    <source>
        <dbReference type="RefSeq" id="XP_017776580.1"/>
    </source>
</evidence>
<dbReference type="SMART" id="SM00558">
    <property type="entry name" value="JmjC"/>
    <property type="match status" value="1"/>
</dbReference>
<evidence type="ECO:0000256" key="3">
    <source>
        <dbReference type="ARBA" id="ARBA00037342"/>
    </source>
</evidence>
<dbReference type="InterPro" id="IPR041667">
    <property type="entry name" value="Cupin_8"/>
</dbReference>
<dbReference type="PANTHER" id="PTHR12461:SF43">
    <property type="entry name" value="HSPB1-ASSOCIATED PROTEIN 1"/>
    <property type="match status" value="1"/>
</dbReference>
<keyword evidence="2" id="KW-0963">Cytoplasm</keyword>